<dbReference type="AlphaFoldDB" id="A0A9Q3JGK7"/>
<evidence type="ECO:0000313" key="4">
    <source>
        <dbReference type="Proteomes" id="UP000765509"/>
    </source>
</evidence>
<gene>
    <name evidence="3" type="ORF">O181_102605</name>
</gene>
<dbReference type="Pfam" id="PF11976">
    <property type="entry name" value="Rad60-SLD"/>
    <property type="match status" value="1"/>
</dbReference>
<dbReference type="InterPro" id="IPR022617">
    <property type="entry name" value="Rad60/SUMO-like_dom"/>
</dbReference>
<comment type="caution">
    <text evidence="3">The sequence shown here is derived from an EMBL/GenBank/DDBJ whole genome shotgun (WGS) entry which is preliminary data.</text>
</comment>
<protein>
    <recommendedName>
        <fullName evidence="2">Ubiquitin-like domain-containing protein</fullName>
    </recommendedName>
</protein>
<evidence type="ECO:0000313" key="3">
    <source>
        <dbReference type="EMBL" id="MBW0562890.1"/>
    </source>
</evidence>
<dbReference type="Gene3D" id="3.10.20.90">
    <property type="entry name" value="Phosphatidylinositol 3-kinase Catalytic Subunit, Chain A, domain 1"/>
    <property type="match status" value="1"/>
</dbReference>
<dbReference type="PROSITE" id="PS50053">
    <property type="entry name" value="UBIQUITIN_2"/>
    <property type="match status" value="1"/>
</dbReference>
<feature type="compositionally biased region" description="Polar residues" evidence="1">
    <location>
        <begin position="52"/>
        <end position="62"/>
    </location>
</feature>
<feature type="non-terminal residue" evidence="3">
    <location>
        <position position="1"/>
    </location>
</feature>
<sequence>LSQACLVPGSNLKGINPSGRLLLSAAGHRGSAQPRPDFIILHPASTIENQKSTIKNQKSSSSHLHKQCRLAQNLRPRSRPSVQPRPHSRSSGGPEEPLLLKVKPTTKFHKIYSTVAQHRRVEMNSFRLHYDGQRLLPNDSTPADLQFDENETLDYVVEQIGGSSLRAMISRPWIAPRSCHAL</sequence>
<accession>A0A9Q3JGK7</accession>
<dbReference type="SUPFAM" id="SSF54236">
    <property type="entry name" value="Ubiquitin-like"/>
    <property type="match status" value="1"/>
</dbReference>
<feature type="domain" description="Ubiquitin-like" evidence="2">
    <location>
        <begin position="89"/>
        <end position="162"/>
    </location>
</feature>
<dbReference type="CDD" id="cd01763">
    <property type="entry name" value="Ubl_SUMO_like"/>
    <property type="match status" value="1"/>
</dbReference>
<dbReference type="Proteomes" id="UP000765509">
    <property type="component" value="Unassembled WGS sequence"/>
</dbReference>
<name>A0A9Q3JGK7_9BASI</name>
<dbReference type="InterPro" id="IPR000626">
    <property type="entry name" value="Ubiquitin-like_dom"/>
</dbReference>
<keyword evidence="4" id="KW-1185">Reference proteome</keyword>
<evidence type="ECO:0000259" key="2">
    <source>
        <dbReference type="PROSITE" id="PS50053"/>
    </source>
</evidence>
<organism evidence="3 4">
    <name type="scientific">Austropuccinia psidii MF-1</name>
    <dbReference type="NCBI Taxonomy" id="1389203"/>
    <lineage>
        <taxon>Eukaryota</taxon>
        <taxon>Fungi</taxon>
        <taxon>Dikarya</taxon>
        <taxon>Basidiomycota</taxon>
        <taxon>Pucciniomycotina</taxon>
        <taxon>Pucciniomycetes</taxon>
        <taxon>Pucciniales</taxon>
        <taxon>Sphaerophragmiaceae</taxon>
        <taxon>Austropuccinia</taxon>
    </lineage>
</organism>
<reference evidence="3" key="1">
    <citation type="submission" date="2021-03" db="EMBL/GenBank/DDBJ databases">
        <title>Draft genome sequence of rust myrtle Austropuccinia psidii MF-1, a brazilian biotype.</title>
        <authorList>
            <person name="Quecine M.C."/>
            <person name="Pachon D.M.R."/>
            <person name="Bonatelli M.L."/>
            <person name="Correr F.H."/>
            <person name="Franceschini L.M."/>
            <person name="Leite T.F."/>
            <person name="Margarido G.R.A."/>
            <person name="Almeida C.A."/>
            <person name="Ferrarezi J.A."/>
            <person name="Labate C.A."/>
        </authorList>
    </citation>
    <scope>NUCLEOTIDE SEQUENCE</scope>
    <source>
        <strain evidence="3">MF-1</strain>
    </source>
</reference>
<feature type="compositionally biased region" description="Low complexity" evidence="1">
    <location>
        <begin position="79"/>
        <end position="91"/>
    </location>
</feature>
<dbReference type="EMBL" id="AVOT02073363">
    <property type="protein sequence ID" value="MBW0562890.1"/>
    <property type="molecule type" value="Genomic_DNA"/>
</dbReference>
<dbReference type="OrthoDB" id="442921at2759"/>
<feature type="region of interest" description="Disordered" evidence="1">
    <location>
        <begin position="52"/>
        <end position="98"/>
    </location>
</feature>
<evidence type="ECO:0000256" key="1">
    <source>
        <dbReference type="SAM" id="MobiDB-lite"/>
    </source>
</evidence>
<dbReference type="InterPro" id="IPR029071">
    <property type="entry name" value="Ubiquitin-like_domsf"/>
</dbReference>
<proteinExistence type="predicted"/>